<gene>
    <name evidence="2" type="ORF">EVAR_8145_1</name>
</gene>
<name>A0A4C1TSU1_EUMVA</name>
<accession>A0A4C1TSU1</accession>
<keyword evidence="1" id="KW-0472">Membrane</keyword>
<keyword evidence="1" id="KW-0812">Transmembrane</keyword>
<proteinExistence type="predicted"/>
<evidence type="ECO:0000313" key="3">
    <source>
        <dbReference type="Proteomes" id="UP000299102"/>
    </source>
</evidence>
<protein>
    <submittedName>
        <fullName evidence="2">Uncharacterized protein</fullName>
    </submittedName>
</protein>
<keyword evidence="1" id="KW-1133">Transmembrane helix</keyword>
<comment type="caution">
    <text evidence="2">The sequence shown here is derived from an EMBL/GenBank/DDBJ whole genome shotgun (WGS) entry which is preliminary data.</text>
</comment>
<feature type="transmembrane region" description="Helical" evidence="1">
    <location>
        <begin position="194"/>
        <end position="210"/>
    </location>
</feature>
<keyword evidence="3" id="KW-1185">Reference proteome</keyword>
<feature type="transmembrane region" description="Helical" evidence="1">
    <location>
        <begin position="271"/>
        <end position="295"/>
    </location>
</feature>
<evidence type="ECO:0000256" key="1">
    <source>
        <dbReference type="SAM" id="Phobius"/>
    </source>
</evidence>
<dbReference type="EMBL" id="BGZK01000084">
    <property type="protein sequence ID" value="GBP17081.1"/>
    <property type="molecule type" value="Genomic_DNA"/>
</dbReference>
<reference evidence="2 3" key="1">
    <citation type="journal article" date="2019" name="Commun. Biol.">
        <title>The bagworm genome reveals a unique fibroin gene that provides high tensile strength.</title>
        <authorList>
            <person name="Kono N."/>
            <person name="Nakamura H."/>
            <person name="Ohtoshi R."/>
            <person name="Tomita M."/>
            <person name="Numata K."/>
            <person name="Arakawa K."/>
        </authorList>
    </citation>
    <scope>NUCLEOTIDE SEQUENCE [LARGE SCALE GENOMIC DNA]</scope>
</reference>
<evidence type="ECO:0000313" key="2">
    <source>
        <dbReference type="EMBL" id="GBP17081.1"/>
    </source>
</evidence>
<dbReference type="AlphaFoldDB" id="A0A4C1TSU1"/>
<dbReference type="Proteomes" id="UP000299102">
    <property type="component" value="Unassembled WGS sequence"/>
</dbReference>
<feature type="transmembrane region" description="Helical" evidence="1">
    <location>
        <begin position="231"/>
        <end position="251"/>
    </location>
</feature>
<sequence>MGAPAAACSGHGNFVPVFYREASGRGLLRSAREPSLRDGFSELASEVIIDIIIQTKNNVQRKKNKDYTQPSDHDAPDFIEGYTRGGLMLEGKWMGRKRRRQLAGVVVSIGTACECNFRHLHACGDNGVSSNAHVDATSRSTSAHMCGAARLPPRPSTFRRLRHLRDTCCSKFRVVRICKGLVSYGSLGPPLDRLPSFVTIVVVLFIFRRWPSETPRKRLQQLRTVTPAMTVGLLSKYCFLWISLLACLPYNELQGTCFIIAGTGHLTCGPLRAIAASAPTALCDFNVCIVVLVILRGECKKLARRTSCSDEPAWGARDGLINNINNINRRGGARLVILLRRANTGHVS</sequence>
<organism evidence="2 3">
    <name type="scientific">Eumeta variegata</name>
    <name type="common">Bagworm moth</name>
    <name type="synonym">Eumeta japonica</name>
    <dbReference type="NCBI Taxonomy" id="151549"/>
    <lineage>
        <taxon>Eukaryota</taxon>
        <taxon>Metazoa</taxon>
        <taxon>Ecdysozoa</taxon>
        <taxon>Arthropoda</taxon>
        <taxon>Hexapoda</taxon>
        <taxon>Insecta</taxon>
        <taxon>Pterygota</taxon>
        <taxon>Neoptera</taxon>
        <taxon>Endopterygota</taxon>
        <taxon>Lepidoptera</taxon>
        <taxon>Glossata</taxon>
        <taxon>Ditrysia</taxon>
        <taxon>Tineoidea</taxon>
        <taxon>Psychidae</taxon>
        <taxon>Oiketicinae</taxon>
        <taxon>Eumeta</taxon>
    </lineage>
</organism>